<evidence type="ECO:0000256" key="1">
    <source>
        <dbReference type="SAM" id="MobiDB-lite"/>
    </source>
</evidence>
<name>A0A8J5ZVF1_GALPY</name>
<dbReference type="EMBL" id="JAGFMF010012068">
    <property type="protein sequence ID" value="KAG8508156.1"/>
    <property type="molecule type" value="Genomic_DNA"/>
</dbReference>
<evidence type="ECO:0000259" key="2">
    <source>
        <dbReference type="Pfam" id="PF21182"/>
    </source>
</evidence>
<sequence>MQGQPDTHLCCLSADELELALQDGQQCVRARSGLARGLCWGPFPGHIQSRASSPGQAEPVRGPQPAPSSPADGAKE</sequence>
<comment type="caution">
    <text evidence="3">The sequence shown here is derived from an EMBL/GenBank/DDBJ whole genome shotgun (WGS) entry which is preliminary data.</text>
</comment>
<dbReference type="OrthoDB" id="8742770at2759"/>
<keyword evidence="4" id="KW-1185">Reference proteome</keyword>
<gene>
    <name evidence="3" type="ORF">J0S82_010713</name>
</gene>
<protein>
    <submittedName>
        <fullName evidence="3">Zinc finger protein ZFPM1</fullName>
    </submittedName>
</protein>
<evidence type="ECO:0000313" key="4">
    <source>
        <dbReference type="Proteomes" id="UP000700334"/>
    </source>
</evidence>
<feature type="domain" description="Zinc finger protein ZFPM1/2 PR" evidence="2">
    <location>
        <begin position="14"/>
        <end position="59"/>
    </location>
</feature>
<dbReference type="Pfam" id="PF21182">
    <property type="entry name" value="FOG1-like_PR"/>
    <property type="match status" value="1"/>
</dbReference>
<reference evidence="3" key="1">
    <citation type="journal article" date="2021" name="Evol. Appl.">
        <title>The genome of the Pyrenean desman and the effects of bottlenecks and inbreeding on the genomic landscape of an endangered species.</title>
        <authorList>
            <person name="Escoda L."/>
            <person name="Castresana J."/>
        </authorList>
    </citation>
    <scope>NUCLEOTIDE SEQUENCE</scope>
    <source>
        <strain evidence="3">IBE-C5619</strain>
    </source>
</reference>
<organism evidence="3 4">
    <name type="scientific">Galemys pyrenaicus</name>
    <name type="common">Iberian desman</name>
    <name type="synonym">Pyrenean desman</name>
    <dbReference type="NCBI Taxonomy" id="202257"/>
    <lineage>
        <taxon>Eukaryota</taxon>
        <taxon>Metazoa</taxon>
        <taxon>Chordata</taxon>
        <taxon>Craniata</taxon>
        <taxon>Vertebrata</taxon>
        <taxon>Euteleostomi</taxon>
        <taxon>Mammalia</taxon>
        <taxon>Eutheria</taxon>
        <taxon>Laurasiatheria</taxon>
        <taxon>Eulipotyphla</taxon>
        <taxon>Talpidae</taxon>
        <taxon>Galemys</taxon>
    </lineage>
</organism>
<dbReference type="AlphaFoldDB" id="A0A8J5ZVF1"/>
<feature type="region of interest" description="Disordered" evidence="1">
    <location>
        <begin position="45"/>
        <end position="76"/>
    </location>
</feature>
<proteinExistence type="predicted"/>
<accession>A0A8J5ZVF1</accession>
<evidence type="ECO:0000313" key="3">
    <source>
        <dbReference type="EMBL" id="KAG8508156.1"/>
    </source>
</evidence>
<dbReference type="Proteomes" id="UP000700334">
    <property type="component" value="Unassembled WGS sequence"/>
</dbReference>
<dbReference type="InterPro" id="IPR049361">
    <property type="entry name" value="ZFPM1/2_PR"/>
</dbReference>